<reference evidence="2" key="1">
    <citation type="submission" date="2021-02" db="EMBL/GenBank/DDBJ databases">
        <authorList>
            <person name="Nowell W R."/>
        </authorList>
    </citation>
    <scope>NUCLEOTIDE SEQUENCE</scope>
</reference>
<dbReference type="AlphaFoldDB" id="A0A815S9D8"/>
<organism evidence="2 3">
    <name type="scientific">Rotaria sordida</name>
    <dbReference type="NCBI Taxonomy" id="392033"/>
    <lineage>
        <taxon>Eukaryota</taxon>
        <taxon>Metazoa</taxon>
        <taxon>Spiralia</taxon>
        <taxon>Gnathifera</taxon>
        <taxon>Rotifera</taxon>
        <taxon>Eurotatoria</taxon>
        <taxon>Bdelloidea</taxon>
        <taxon>Philodinida</taxon>
        <taxon>Philodinidae</taxon>
        <taxon>Rotaria</taxon>
    </lineage>
</organism>
<gene>
    <name evidence="2" type="ORF">ZHD862_LOCUS36937</name>
</gene>
<accession>A0A815S9D8</accession>
<evidence type="ECO:0000313" key="2">
    <source>
        <dbReference type="EMBL" id="CAF1489519.1"/>
    </source>
</evidence>
<feature type="region of interest" description="Disordered" evidence="1">
    <location>
        <begin position="82"/>
        <end position="105"/>
    </location>
</feature>
<protein>
    <submittedName>
        <fullName evidence="2">Uncharacterized protein</fullName>
    </submittedName>
</protein>
<proteinExistence type="predicted"/>
<sequence length="224" mass="26145">MTTNKRKRIIAIDSYEFEGFVRTHLSKDLADTLILKLGIRSYNGFVKCDDLNGELLAVHDSIHEQDRLNIFLYNDTLSSSTPNGIKKGNSSSTQPECEPHDASKRSKRHCDIYRTTMCKPRTNDTMNDDKFKYREKPITNEDSGTDWSFHQEELLNYETHSDDLKIVDDFIVKEATHIYVTQQRIHHFFHKHINSQLLIIDLNNNYNKMICFHGNQLLILVLNL</sequence>
<feature type="compositionally biased region" description="Polar residues" evidence="1">
    <location>
        <begin position="82"/>
        <end position="95"/>
    </location>
</feature>
<dbReference type="EMBL" id="CAJNOT010006431">
    <property type="protein sequence ID" value="CAF1489519.1"/>
    <property type="molecule type" value="Genomic_DNA"/>
</dbReference>
<evidence type="ECO:0000256" key="1">
    <source>
        <dbReference type="SAM" id="MobiDB-lite"/>
    </source>
</evidence>
<evidence type="ECO:0000313" key="3">
    <source>
        <dbReference type="Proteomes" id="UP000663864"/>
    </source>
</evidence>
<comment type="caution">
    <text evidence="2">The sequence shown here is derived from an EMBL/GenBank/DDBJ whole genome shotgun (WGS) entry which is preliminary data.</text>
</comment>
<dbReference type="Proteomes" id="UP000663864">
    <property type="component" value="Unassembled WGS sequence"/>
</dbReference>
<name>A0A815S9D8_9BILA</name>